<sequence length="65" mass="7568">MKLYGEFTKHDWLQAFRIDEKDVPSAMIVHGAYHNCLKIIGGKKFLAAYAHLITKKTLIKTFLFR</sequence>
<evidence type="ECO:0000313" key="1">
    <source>
        <dbReference type="EMBL" id="KYD26127.1"/>
    </source>
</evidence>
<dbReference type="PATRIC" id="fig|153151.4.peg.774"/>
<dbReference type="Proteomes" id="UP000075324">
    <property type="component" value="Unassembled WGS sequence"/>
</dbReference>
<keyword evidence="1" id="KW-0328">Glycosyltransferase</keyword>
<proteinExistence type="predicted"/>
<dbReference type="EC" id="2.4.2.1" evidence="1"/>
<dbReference type="EMBL" id="LQYW01000128">
    <property type="protein sequence ID" value="KYD26127.1"/>
    <property type="molecule type" value="Genomic_DNA"/>
</dbReference>
<reference evidence="1 2" key="1">
    <citation type="submission" date="2016-01" db="EMBL/GenBank/DDBJ databases">
        <title>Draft Genome Sequences of Seven Thermophilic Sporeformers Isolated from Foods.</title>
        <authorList>
            <person name="Berendsen E.M."/>
            <person name="Wells-Bennik M.H."/>
            <person name="Krawcyk A.O."/>
            <person name="De Jong A."/>
            <person name="Holsappel S."/>
            <person name="Eijlander R.T."/>
            <person name="Kuipers O.P."/>
        </authorList>
    </citation>
    <scope>NUCLEOTIDE SEQUENCE [LARGE SCALE GENOMIC DNA]</scope>
    <source>
        <strain evidence="1 2">B4110</strain>
    </source>
</reference>
<comment type="caution">
    <text evidence="1">The sequence shown here is derived from an EMBL/GenBank/DDBJ whole genome shotgun (WGS) entry which is preliminary data.</text>
</comment>
<protein>
    <submittedName>
        <fullName evidence="1">Purine nucleoside phosphorylase</fullName>
        <ecNumber evidence="1">2.4.2.1</ecNumber>
    </submittedName>
</protein>
<keyword evidence="1" id="KW-0808">Transferase</keyword>
<accession>A0A150MNQ4</accession>
<organism evidence="1 2">
    <name type="scientific">Parageobacillus toebii</name>
    <dbReference type="NCBI Taxonomy" id="153151"/>
    <lineage>
        <taxon>Bacteria</taxon>
        <taxon>Bacillati</taxon>
        <taxon>Bacillota</taxon>
        <taxon>Bacilli</taxon>
        <taxon>Bacillales</taxon>
        <taxon>Anoxybacillaceae</taxon>
        <taxon>Parageobacillus</taxon>
    </lineage>
</organism>
<dbReference type="AlphaFoldDB" id="A0A150MNQ4"/>
<gene>
    <name evidence="1" type="ORF">B4110_1707</name>
</gene>
<dbReference type="GO" id="GO:0004731">
    <property type="term" value="F:purine-nucleoside phosphorylase activity"/>
    <property type="evidence" value="ECO:0007669"/>
    <property type="project" value="UniProtKB-EC"/>
</dbReference>
<name>A0A150MNQ4_9BACL</name>
<evidence type="ECO:0000313" key="2">
    <source>
        <dbReference type="Proteomes" id="UP000075324"/>
    </source>
</evidence>